<accession>A0A0E9SWL9</accession>
<dbReference type="EMBL" id="GBXM01062915">
    <property type="protein sequence ID" value="JAH45662.1"/>
    <property type="molecule type" value="Transcribed_RNA"/>
</dbReference>
<evidence type="ECO:0000313" key="1">
    <source>
        <dbReference type="EMBL" id="JAH45662.1"/>
    </source>
</evidence>
<sequence>MGPHSPCQHFPCPPK</sequence>
<name>A0A0E9SWL9_ANGAN</name>
<proteinExistence type="predicted"/>
<reference evidence="1" key="1">
    <citation type="submission" date="2014-11" db="EMBL/GenBank/DDBJ databases">
        <authorList>
            <person name="Amaro Gonzalez C."/>
        </authorList>
    </citation>
    <scope>NUCLEOTIDE SEQUENCE</scope>
</reference>
<organism evidence="1">
    <name type="scientific">Anguilla anguilla</name>
    <name type="common">European freshwater eel</name>
    <name type="synonym">Muraena anguilla</name>
    <dbReference type="NCBI Taxonomy" id="7936"/>
    <lineage>
        <taxon>Eukaryota</taxon>
        <taxon>Metazoa</taxon>
        <taxon>Chordata</taxon>
        <taxon>Craniata</taxon>
        <taxon>Vertebrata</taxon>
        <taxon>Euteleostomi</taxon>
        <taxon>Actinopterygii</taxon>
        <taxon>Neopterygii</taxon>
        <taxon>Teleostei</taxon>
        <taxon>Anguilliformes</taxon>
        <taxon>Anguillidae</taxon>
        <taxon>Anguilla</taxon>
    </lineage>
</organism>
<protein>
    <submittedName>
        <fullName evidence="1">Uncharacterized protein</fullName>
    </submittedName>
</protein>
<reference evidence="1" key="2">
    <citation type="journal article" date="2015" name="Fish Shellfish Immunol.">
        <title>Early steps in the European eel (Anguilla anguilla)-Vibrio vulnificus interaction in the gills: Role of the RtxA13 toxin.</title>
        <authorList>
            <person name="Callol A."/>
            <person name="Pajuelo D."/>
            <person name="Ebbesson L."/>
            <person name="Teles M."/>
            <person name="MacKenzie S."/>
            <person name="Amaro C."/>
        </authorList>
    </citation>
    <scope>NUCLEOTIDE SEQUENCE</scope>
</reference>